<accession>A0A430AL95</accession>
<dbReference type="EMBL" id="NGKA01000033">
    <property type="protein sequence ID" value="RSU08878.1"/>
    <property type="molecule type" value="Genomic_DNA"/>
</dbReference>
<evidence type="ECO:0000313" key="3">
    <source>
        <dbReference type="Proteomes" id="UP000287605"/>
    </source>
</evidence>
<protein>
    <submittedName>
        <fullName evidence="2">Uncharacterized protein</fullName>
    </submittedName>
</protein>
<evidence type="ECO:0000313" key="2">
    <source>
        <dbReference type="EMBL" id="RSU08878.1"/>
    </source>
</evidence>
<name>A0A430AL95_9ENTE</name>
<sequence>MKNNQNKFLKVSAFSPNVPLKYRWNSLLFVIFAEMGSVIWLESHIQNGFLFILVLIGLFCLMIYTTYKFVTNRKRGWVTSPYKLLRRFIMDNNLFESGYRIIGQDNNGNDRKKNVIIDIVYMLYLNTPEKLGFKSISWTRFGRLFSKECHCECVIVSLSPQAKIA</sequence>
<proteinExistence type="predicted"/>
<keyword evidence="1" id="KW-0472">Membrane</keyword>
<dbReference type="AlphaFoldDB" id="A0A430AL95"/>
<reference evidence="2 3" key="1">
    <citation type="submission" date="2017-05" db="EMBL/GenBank/DDBJ databases">
        <title>Vagococcus spp. assemblies.</title>
        <authorList>
            <person name="Gulvik C.A."/>
        </authorList>
    </citation>
    <scope>NUCLEOTIDE SEQUENCE [LARGE SCALE GENOMIC DNA]</scope>
    <source>
        <strain evidence="2 3">CCUG 51432</strain>
    </source>
</reference>
<comment type="caution">
    <text evidence="2">The sequence shown here is derived from an EMBL/GenBank/DDBJ whole genome shotgun (WGS) entry which is preliminary data.</text>
</comment>
<organism evidence="2 3">
    <name type="scientific">Vagococcus elongatus</name>
    <dbReference type="NCBI Taxonomy" id="180344"/>
    <lineage>
        <taxon>Bacteria</taxon>
        <taxon>Bacillati</taxon>
        <taxon>Bacillota</taxon>
        <taxon>Bacilli</taxon>
        <taxon>Lactobacillales</taxon>
        <taxon>Enterococcaceae</taxon>
        <taxon>Vagococcus</taxon>
    </lineage>
</organism>
<dbReference type="RefSeq" id="WP_126810149.1">
    <property type="nucleotide sequence ID" value="NZ_NGKA01000033.1"/>
</dbReference>
<feature type="transmembrane region" description="Helical" evidence="1">
    <location>
        <begin position="24"/>
        <end position="41"/>
    </location>
</feature>
<gene>
    <name evidence="2" type="ORF">CBF29_13045</name>
</gene>
<evidence type="ECO:0000256" key="1">
    <source>
        <dbReference type="SAM" id="Phobius"/>
    </source>
</evidence>
<feature type="transmembrane region" description="Helical" evidence="1">
    <location>
        <begin position="47"/>
        <end position="67"/>
    </location>
</feature>
<dbReference type="Proteomes" id="UP000287605">
    <property type="component" value="Unassembled WGS sequence"/>
</dbReference>
<keyword evidence="1" id="KW-1133">Transmembrane helix</keyword>
<keyword evidence="3" id="KW-1185">Reference proteome</keyword>
<keyword evidence="1" id="KW-0812">Transmembrane</keyword>